<dbReference type="PIRSF" id="PIRSF030850">
    <property type="entry name" value="UCP030850"/>
    <property type="match status" value="1"/>
</dbReference>
<sequence>MHPIYLSPELVAAFLKYWGSLVKNPKYHSDISLPFFHLKGDEFWRLMANPGFEATIARKVKIKGLTALRDVVKYAYLDEELFEYLQEPANRLRLSEVLIQTYFPNEAQQFEGIQEKDELEDIQLRLLEKGGEIYDVSELKDQDRVFVRDAAFRRIVVRLYQHQCALCRLKIVGSNNQTIVDGAHIKPFAEFRDDRFDNGLSLCKNHHWAFDRGWFSIDDNYRVIVCSDRFEEESPPGLRSLKDFHQELILLPEQHQPRVEALQWHRSFWKVS</sequence>
<name>A0A6M8BFP4_9CYAN</name>
<feature type="domain" description="HNH nuclease" evidence="1">
    <location>
        <begin position="164"/>
        <end position="218"/>
    </location>
</feature>
<accession>A0A6M8BFP4</accession>
<evidence type="ECO:0000313" key="2">
    <source>
        <dbReference type="EMBL" id="QKD81395.1"/>
    </source>
</evidence>
<dbReference type="Pfam" id="PF13391">
    <property type="entry name" value="HNH_2"/>
    <property type="match status" value="1"/>
</dbReference>
<gene>
    <name evidence="2" type="ORF">HPC62_03670</name>
</gene>
<keyword evidence="2" id="KW-0255">Endonuclease</keyword>
<dbReference type="KEGG" id="theu:HPC62_03670"/>
<dbReference type="EMBL" id="CP053661">
    <property type="protein sequence ID" value="QKD81395.1"/>
    <property type="molecule type" value="Genomic_DNA"/>
</dbReference>
<reference evidence="2 3" key="1">
    <citation type="submission" date="2020-05" db="EMBL/GenBank/DDBJ databases">
        <title>Complete genome sequence of of a novel Thermoleptolyngbya strain isolated from hot springs of Ganzi, Sichuan China.</title>
        <authorList>
            <person name="Tang J."/>
            <person name="Daroch M."/>
            <person name="Li L."/>
            <person name="Waleron K."/>
            <person name="Waleron M."/>
            <person name="Waleron M."/>
        </authorList>
    </citation>
    <scope>NUCLEOTIDE SEQUENCE [LARGE SCALE GENOMIC DNA]</scope>
    <source>
        <strain evidence="2 3">PKUAC-SCTA183</strain>
    </source>
</reference>
<dbReference type="AlphaFoldDB" id="A0A6M8BFP4"/>
<organism evidence="2 3">
    <name type="scientific">Thermoleptolyngbya sichuanensis A183</name>
    <dbReference type="NCBI Taxonomy" id="2737172"/>
    <lineage>
        <taxon>Bacteria</taxon>
        <taxon>Bacillati</taxon>
        <taxon>Cyanobacteriota</taxon>
        <taxon>Cyanophyceae</taxon>
        <taxon>Oculatellales</taxon>
        <taxon>Oculatellaceae</taxon>
        <taxon>Thermoleptolyngbya</taxon>
        <taxon>Thermoleptolyngbya sichuanensis</taxon>
    </lineage>
</organism>
<dbReference type="InterPro" id="IPR011396">
    <property type="entry name" value="PT_DNA_restrict"/>
</dbReference>
<proteinExistence type="predicted"/>
<keyword evidence="2" id="KW-0378">Hydrolase</keyword>
<dbReference type="GO" id="GO:0004519">
    <property type="term" value="F:endonuclease activity"/>
    <property type="evidence" value="ECO:0007669"/>
    <property type="project" value="UniProtKB-KW"/>
</dbReference>
<dbReference type="CDD" id="cd00085">
    <property type="entry name" value="HNHc"/>
    <property type="match status" value="1"/>
</dbReference>
<dbReference type="Proteomes" id="UP000505210">
    <property type="component" value="Chromosome"/>
</dbReference>
<protein>
    <submittedName>
        <fullName evidence="2">HNH endonuclease</fullName>
    </submittedName>
</protein>
<dbReference type="RefSeq" id="WP_172353794.1">
    <property type="nucleotide sequence ID" value="NZ_CP053661.1"/>
</dbReference>
<keyword evidence="3" id="KW-1185">Reference proteome</keyword>
<evidence type="ECO:0000313" key="3">
    <source>
        <dbReference type="Proteomes" id="UP000505210"/>
    </source>
</evidence>
<evidence type="ECO:0000259" key="1">
    <source>
        <dbReference type="Pfam" id="PF13391"/>
    </source>
</evidence>
<keyword evidence="2" id="KW-0540">Nuclease</keyword>
<dbReference type="InterPro" id="IPR003615">
    <property type="entry name" value="HNH_nuc"/>
</dbReference>